<dbReference type="EMBL" id="CM037618">
    <property type="protein sequence ID" value="KAH8000530.1"/>
    <property type="molecule type" value="Genomic_DNA"/>
</dbReference>
<evidence type="ECO:0000313" key="2">
    <source>
        <dbReference type="Proteomes" id="UP000827872"/>
    </source>
</evidence>
<comment type="caution">
    <text evidence="1">The sequence shown here is derived from an EMBL/GenBank/DDBJ whole genome shotgun (WGS) entry which is preliminary data.</text>
</comment>
<reference evidence="1" key="1">
    <citation type="submission" date="2021-08" db="EMBL/GenBank/DDBJ databases">
        <title>The first chromosome-level gecko genome reveals the dynamic sex chromosomes of Neotropical dwarf geckos (Sphaerodactylidae: Sphaerodactylus).</title>
        <authorList>
            <person name="Pinto B.J."/>
            <person name="Keating S.E."/>
            <person name="Gamble T."/>
        </authorList>
    </citation>
    <scope>NUCLEOTIDE SEQUENCE</scope>
    <source>
        <strain evidence="1">TG3544</strain>
    </source>
</reference>
<sequence length="334" mass="33962">MAAPAEAESSQPLAPAPAPPPPPEKKKLQRAPSPARPKDVPGWSLAKSRRGNHPGSPVAFSGKPGAAVAHSRRLGGPKDGRGDRKGKAGPSVGARGSGKGAAGRPGARIKARGRLAAAGEGAAAAAGGSSSTRSRLPPALSLTDSSSEGSDCSASEGAKLLALLELGGLSGSDTESPPSSSAPPAQPASAASAESPLPPDDPSTAASVASSRLPLSTSLAFSDLTEELLDAGVARELEELRSENDYLKVRAAPSGLVRGSPTGAVAQAGSGPWQRKRVVPQNHAETHGEVFRGRLALRDTLHSPREDLFQHHGAPQPIRSYEPDVLLATILEFE</sequence>
<protein>
    <submittedName>
        <fullName evidence="1">Uncharacterized protein</fullName>
    </submittedName>
</protein>
<evidence type="ECO:0000313" key="1">
    <source>
        <dbReference type="EMBL" id="KAH8000530.1"/>
    </source>
</evidence>
<gene>
    <name evidence="1" type="ORF">K3G42_026002</name>
</gene>
<proteinExistence type="predicted"/>
<keyword evidence="2" id="KW-1185">Reference proteome</keyword>
<organism evidence="1 2">
    <name type="scientific">Sphaerodactylus townsendi</name>
    <dbReference type="NCBI Taxonomy" id="933632"/>
    <lineage>
        <taxon>Eukaryota</taxon>
        <taxon>Metazoa</taxon>
        <taxon>Chordata</taxon>
        <taxon>Craniata</taxon>
        <taxon>Vertebrata</taxon>
        <taxon>Euteleostomi</taxon>
        <taxon>Lepidosauria</taxon>
        <taxon>Squamata</taxon>
        <taxon>Bifurcata</taxon>
        <taxon>Gekkota</taxon>
        <taxon>Sphaerodactylidae</taxon>
        <taxon>Sphaerodactylus</taxon>
    </lineage>
</organism>
<dbReference type="Proteomes" id="UP000827872">
    <property type="component" value="Linkage Group LG05"/>
</dbReference>
<name>A0ACB8F711_9SAUR</name>
<accession>A0ACB8F711</accession>